<feature type="transmembrane region" description="Helical" evidence="5">
    <location>
        <begin position="418"/>
        <end position="443"/>
    </location>
</feature>
<feature type="transmembrane region" description="Helical" evidence="5">
    <location>
        <begin position="74"/>
        <end position="94"/>
    </location>
</feature>
<proteinExistence type="predicted"/>
<keyword evidence="2 5" id="KW-0812">Transmembrane</keyword>
<evidence type="ECO:0000256" key="2">
    <source>
        <dbReference type="ARBA" id="ARBA00022692"/>
    </source>
</evidence>
<evidence type="ECO:0000259" key="6">
    <source>
        <dbReference type="Pfam" id="PF04932"/>
    </source>
</evidence>
<accession>A0A7X1TSF3</accession>
<dbReference type="RefSeq" id="WP_152871730.1">
    <property type="nucleotide sequence ID" value="NZ_WBSL01000005.1"/>
</dbReference>
<comment type="caution">
    <text evidence="7">The sequence shown here is derived from an EMBL/GenBank/DDBJ whole genome shotgun (WGS) entry which is preliminary data.</text>
</comment>
<keyword evidence="8" id="KW-1185">Reference proteome</keyword>
<gene>
    <name evidence="7" type="ORF">F8S09_12025</name>
</gene>
<feature type="transmembrane region" description="Helical" evidence="5">
    <location>
        <begin position="7"/>
        <end position="26"/>
    </location>
</feature>
<evidence type="ECO:0000256" key="4">
    <source>
        <dbReference type="ARBA" id="ARBA00023136"/>
    </source>
</evidence>
<dbReference type="AlphaFoldDB" id="A0A7X1TSF3"/>
<feature type="transmembrane region" description="Helical" evidence="5">
    <location>
        <begin position="379"/>
        <end position="398"/>
    </location>
</feature>
<organism evidence="7 8">
    <name type="scientific">Deinococcus terrestris</name>
    <dbReference type="NCBI Taxonomy" id="2651870"/>
    <lineage>
        <taxon>Bacteria</taxon>
        <taxon>Thermotogati</taxon>
        <taxon>Deinococcota</taxon>
        <taxon>Deinococci</taxon>
        <taxon>Deinococcales</taxon>
        <taxon>Deinococcaceae</taxon>
        <taxon>Deinococcus</taxon>
    </lineage>
</organism>
<keyword evidence="3 5" id="KW-1133">Transmembrane helix</keyword>
<evidence type="ECO:0000256" key="1">
    <source>
        <dbReference type="ARBA" id="ARBA00004141"/>
    </source>
</evidence>
<name>A0A7X1TSF3_9DEIO</name>
<evidence type="ECO:0000313" key="7">
    <source>
        <dbReference type="EMBL" id="MPY67404.1"/>
    </source>
</evidence>
<evidence type="ECO:0000313" key="8">
    <source>
        <dbReference type="Proteomes" id="UP000484842"/>
    </source>
</evidence>
<dbReference type="PANTHER" id="PTHR37422">
    <property type="entry name" value="TEICHURONIC ACID BIOSYNTHESIS PROTEIN TUAE"/>
    <property type="match status" value="1"/>
</dbReference>
<dbReference type="Pfam" id="PF04932">
    <property type="entry name" value="Wzy_C"/>
    <property type="match status" value="1"/>
</dbReference>
<dbReference type="PANTHER" id="PTHR37422:SF13">
    <property type="entry name" value="LIPOPOLYSACCHARIDE BIOSYNTHESIS PROTEIN PA4999-RELATED"/>
    <property type="match status" value="1"/>
</dbReference>
<sequence length="454" mass="51120">MLKPNNIEYYFLSTVPLIYGLLVLPSNETANIFVTPRLVLLGCVVFIGLLLRYTGRPRHSVSEFLHGISRQPSYVWWLTLFGFTTVISTMTSVSEGISWFGTPSNQAGTIFILLSIIVFLLYSTAERVSIFGLVVLIVIINLLVIFEYMGFRPLNGIVERYLTLTSPFPSVTIGHRGHLAGLLLIFSLMPLYWFRKNYNSWQFWVIFTLSCTALSCTTNSAAIIAIIASLILFIIFHLGKLNLYILIIPLVGLLSLSLYKPLGVANVYFHSIGWVDATADAKNIRSTTTLETRFILWKSAYLLFKERPLLGWGPQTYNQLWYTHISDKDGDRLFRLELGLQPHQKMVRINDSAAYKDLDDKTVPVLLNYFAPHNSLLDILYSQGLTGVLIFGIFIISLTRYLYKCVKASAFLSLLPFIAYGIYLLAWFVTVPVTGLAAILLGVHVANIKSGQDV</sequence>
<feature type="transmembrane region" description="Helical" evidence="5">
    <location>
        <begin position="241"/>
        <end position="259"/>
    </location>
</feature>
<evidence type="ECO:0000256" key="5">
    <source>
        <dbReference type="SAM" id="Phobius"/>
    </source>
</evidence>
<dbReference type="GO" id="GO:0016874">
    <property type="term" value="F:ligase activity"/>
    <property type="evidence" value="ECO:0007669"/>
    <property type="project" value="UniProtKB-KW"/>
</dbReference>
<dbReference type="Proteomes" id="UP000484842">
    <property type="component" value="Unassembled WGS sequence"/>
</dbReference>
<comment type="subcellular location">
    <subcellularLocation>
        <location evidence="1">Membrane</location>
        <topology evidence="1">Multi-pass membrane protein</topology>
    </subcellularLocation>
</comment>
<dbReference type="GO" id="GO:0016020">
    <property type="term" value="C:membrane"/>
    <property type="evidence" value="ECO:0007669"/>
    <property type="project" value="UniProtKB-SubCell"/>
</dbReference>
<evidence type="ECO:0000256" key="3">
    <source>
        <dbReference type="ARBA" id="ARBA00022989"/>
    </source>
</evidence>
<dbReference type="InterPro" id="IPR007016">
    <property type="entry name" value="O-antigen_ligase-rel_domated"/>
</dbReference>
<dbReference type="InterPro" id="IPR051533">
    <property type="entry name" value="WaaL-like"/>
</dbReference>
<protein>
    <submittedName>
        <fullName evidence="7">O-antigen ligase family protein</fullName>
    </submittedName>
</protein>
<feature type="transmembrane region" description="Helical" evidence="5">
    <location>
        <begin position="130"/>
        <end position="151"/>
    </location>
</feature>
<feature type="transmembrane region" description="Helical" evidence="5">
    <location>
        <begin position="206"/>
        <end position="235"/>
    </location>
</feature>
<dbReference type="EMBL" id="WBSL01000005">
    <property type="protein sequence ID" value="MPY67404.1"/>
    <property type="molecule type" value="Genomic_DNA"/>
</dbReference>
<keyword evidence="4 5" id="KW-0472">Membrane</keyword>
<feature type="domain" description="O-antigen ligase-related" evidence="6">
    <location>
        <begin position="207"/>
        <end position="391"/>
    </location>
</feature>
<feature type="transmembrane region" description="Helical" evidence="5">
    <location>
        <begin position="106"/>
        <end position="123"/>
    </location>
</feature>
<reference evidence="7 8" key="1">
    <citation type="submission" date="2019-10" db="EMBL/GenBank/DDBJ databases">
        <title>Deinococcus sp. isolated from soil.</title>
        <authorList>
            <person name="Li Y."/>
            <person name="Wang J."/>
        </authorList>
    </citation>
    <scope>NUCLEOTIDE SEQUENCE [LARGE SCALE GENOMIC DNA]</scope>
    <source>
        <strain evidence="7 8">SDU3-2</strain>
    </source>
</reference>
<feature type="transmembrane region" description="Helical" evidence="5">
    <location>
        <begin position="171"/>
        <end position="194"/>
    </location>
</feature>
<keyword evidence="7" id="KW-0436">Ligase</keyword>
<feature type="transmembrane region" description="Helical" evidence="5">
    <location>
        <begin position="32"/>
        <end position="53"/>
    </location>
</feature>